<dbReference type="GeneID" id="73333214"/>
<dbReference type="AlphaFoldDB" id="A0AA37ULP0"/>
<gene>
    <name evidence="1" type="ORF">ColSpa_12412</name>
</gene>
<organism evidence="1 2">
    <name type="scientific">Colletotrichum spaethianum</name>
    <dbReference type="NCBI Taxonomy" id="700344"/>
    <lineage>
        <taxon>Eukaryota</taxon>
        <taxon>Fungi</taxon>
        <taxon>Dikarya</taxon>
        <taxon>Ascomycota</taxon>
        <taxon>Pezizomycotina</taxon>
        <taxon>Sordariomycetes</taxon>
        <taxon>Hypocreomycetidae</taxon>
        <taxon>Glomerellales</taxon>
        <taxon>Glomerellaceae</taxon>
        <taxon>Colletotrichum</taxon>
        <taxon>Colletotrichum spaethianum species complex</taxon>
    </lineage>
</organism>
<dbReference type="EMBL" id="BQXU01000063">
    <property type="protein sequence ID" value="GKT52231.1"/>
    <property type="molecule type" value="Genomic_DNA"/>
</dbReference>
<sequence length="99" mass="11320">MARQDDDEASWDLLYTLLGYSRKLQAVPVSENLWGCLDLVAVYNVSNDIIQMVYDNKLCANDGGVSYVHHTGNIVMPIDKMKEFFEECGYTHLFEKLPI</sequence>
<protein>
    <submittedName>
        <fullName evidence="1">Polyketide synthase-nonribosomal peptide synthetase</fullName>
    </submittedName>
</protein>
<dbReference type="RefSeq" id="XP_049134581.1">
    <property type="nucleotide sequence ID" value="XM_049278624.1"/>
</dbReference>
<keyword evidence="2" id="KW-1185">Reference proteome</keyword>
<evidence type="ECO:0000313" key="2">
    <source>
        <dbReference type="Proteomes" id="UP001055115"/>
    </source>
</evidence>
<reference evidence="1 2" key="1">
    <citation type="submission" date="2022-03" db="EMBL/GenBank/DDBJ databases">
        <title>Genome data of Colletotrichum spp.</title>
        <authorList>
            <person name="Utami Y.D."/>
            <person name="Hiruma K."/>
        </authorList>
    </citation>
    <scope>NUCLEOTIDE SEQUENCE [LARGE SCALE GENOMIC DNA]</scope>
    <source>
        <strain evidence="1 2">MAFF 239500</strain>
    </source>
</reference>
<dbReference type="Proteomes" id="UP001055115">
    <property type="component" value="Unassembled WGS sequence"/>
</dbReference>
<name>A0AA37ULP0_9PEZI</name>
<comment type="caution">
    <text evidence="1">The sequence shown here is derived from an EMBL/GenBank/DDBJ whole genome shotgun (WGS) entry which is preliminary data.</text>
</comment>
<accession>A0AA37ULP0</accession>
<evidence type="ECO:0000313" key="1">
    <source>
        <dbReference type="EMBL" id="GKT52231.1"/>
    </source>
</evidence>
<proteinExistence type="predicted"/>